<gene>
    <name evidence="3" type="ORF">KHLLAP_LOCUS9850</name>
</gene>
<keyword evidence="2" id="KW-0732">Signal</keyword>
<accession>A0AAI8VQT3</accession>
<evidence type="ECO:0000256" key="1">
    <source>
        <dbReference type="SAM" id="MobiDB-lite"/>
    </source>
</evidence>
<feature type="chain" id="PRO_5042542978" evidence="2">
    <location>
        <begin position="20"/>
        <end position="479"/>
    </location>
</feature>
<evidence type="ECO:0000313" key="3">
    <source>
        <dbReference type="EMBL" id="CAJ2509382.1"/>
    </source>
</evidence>
<dbReference type="EMBL" id="CAUWAG010000012">
    <property type="protein sequence ID" value="CAJ2509382.1"/>
    <property type="molecule type" value="Genomic_DNA"/>
</dbReference>
<feature type="region of interest" description="Disordered" evidence="1">
    <location>
        <begin position="198"/>
        <end position="219"/>
    </location>
</feature>
<reference evidence="3" key="1">
    <citation type="submission" date="2023-10" db="EMBL/GenBank/DDBJ databases">
        <authorList>
            <person name="Hackl T."/>
        </authorList>
    </citation>
    <scope>NUCLEOTIDE SEQUENCE</scope>
</reference>
<dbReference type="Proteomes" id="UP001295740">
    <property type="component" value="Unassembled WGS sequence"/>
</dbReference>
<proteinExistence type="predicted"/>
<sequence>MHTSGVILDMAALASVVSAHMGAFPPAMPIAATATAACSSSKTSLWRDCPTATGKLATDWSRITSEPIPTGTIPLCKIRDALSSSLDEEFAKYTTEWISFVGMSSSDLLDFFTDCYDAALPTARSVIDEIISATDLCDELGIAAMATPTVALAQQLLAHPKHASVQATSTDTVSCSILGSAINNDIPVMTGELSSAFDQYSSTASPPDPTSSPDPTDPEDLDYLCSFASQLPLSLRSNFADYTSEIISSISKDESSYVKFYTDCVFDPSFESAIRSEFDRLITTSAFCDSTITSATVTIVTIPTTSTSTVTSSTVTTSTFTSGTVTTVTMITSTMTTDTATATDTTTASTTITSTSTIPTTTASTTTTSTFTSGTVTTATLTASTMTTAIETIPTTTTATETTTITSASVTTIISATVSTMTIPTTTTSTSTIPTTTVSATTTTTSTTTSSVIAGAATAPVGLVGAAVAAGLVGAAAIL</sequence>
<name>A0AAI8VQT3_9PEZI</name>
<keyword evidence="4" id="KW-1185">Reference proteome</keyword>
<protein>
    <submittedName>
        <fullName evidence="3">Uu.00g144080.m01.CDS01</fullName>
    </submittedName>
</protein>
<evidence type="ECO:0000313" key="4">
    <source>
        <dbReference type="Proteomes" id="UP001295740"/>
    </source>
</evidence>
<dbReference type="AlphaFoldDB" id="A0AAI8VQT3"/>
<organism evidence="3 4">
    <name type="scientific">Anthostomella pinea</name>
    <dbReference type="NCBI Taxonomy" id="933095"/>
    <lineage>
        <taxon>Eukaryota</taxon>
        <taxon>Fungi</taxon>
        <taxon>Dikarya</taxon>
        <taxon>Ascomycota</taxon>
        <taxon>Pezizomycotina</taxon>
        <taxon>Sordariomycetes</taxon>
        <taxon>Xylariomycetidae</taxon>
        <taxon>Xylariales</taxon>
        <taxon>Xylariaceae</taxon>
        <taxon>Anthostomella</taxon>
    </lineage>
</organism>
<comment type="caution">
    <text evidence="3">The sequence shown here is derived from an EMBL/GenBank/DDBJ whole genome shotgun (WGS) entry which is preliminary data.</text>
</comment>
<feature type="signal peptide" evidence="2">
    <location>
        <begin position="1"/>
        <end position="19"/>
    </location>
</feature>
<evidence type="ECO:0000256" key="2">
    <source>
        <dbReference type="SAM" id="SignalP"/>
    </source>
</evidence>